<dbReference type="Proteomes" id="UP000003688">
    <property type="component" value="Unassembled WGS sequence"/>
</dbReference>
<gene>
    <name evidence="1" type="ORF">Cflav_PD1705</name>
</gene>
<reference evidence="1 2" key="1">
    <citation type="journal article" date="2011" name="J. Bacteriol.">
        <title>Genome sequence of 'Pedosphaera parvula' Ellin514, an aerobic Verrucomicrobial isolate from pasture soil.</title>
        <authorList>
            <person name="Kant R."/>
            <person name="van Passel M.W."/>
            <person name="Sangwan P."/>
            <person name="Palva A."/>
            <person name="Lucas S."/>
            <person name="Copeland A."/>
            <person name="Lapidus A."/>
            <person name="Glavina Del Rio T."/>
            <person name="Dalin E."/>
            <person name="Tice H."/>
            <person name="Bruce D."/>
            <person name="Goodwin L."/>
            <person name="Pitluck S."/>
            <person name="Chertkov O."/>
            <person name="Larimer F.W."/>
            <person name="Land M.L."/>
            <person name="Hauser L."/>
            <person name="Brettin T.S."/>
            <person name="Detter J.C."/>
            <person name="Han S."/>
            <person name="de Vos W.M."/>
            <person name="Janssen P.H."/>
            <person name="Smidt H."/>
        </authorList>
    </citation>
    <scope>NUCLEOTIDE SEQUENCE [LARGE SCALE GENOMIC DNA]</scope>
    <source>
        <strain evidence="1 2">Ellin514</strain>
    </source>
</reference>
<sequence>MRCTTIVKSGDCLIVVTPRRRTSSGNFGKACETRFCTCTCALSTSVPNANVTVRVMTPSPVAWENIYNEFSTPLTACSNGAATVSEIVLGLAPGYVAITTMVGGTISGYSLIGNRNIDIKPSRKIIIDNTPAKIGRLMKKCEKFMAVSCRF</sequence>
<evidence type="ECO:0000313" key="1">
    <source>
        <dbReference type="EMBL" id="EEF58872.1"/>
    </source>
</evidence>
<dbReference type="EMBL" id="ABOX02000036">
    <property type="protein sequence ID" value="EEF58872.1"/>
    <property type="molecule type" value="Genomic_DNA"/>
</dbReference>
<name>B9XMU7_PEDPL</name>
<accession>B9XMU7</accession>
<dbReference type="AlphaFoldDB" id="B9XMU7"/>
<proteinExistence type="predicted"/>
<organism evidence="1 2">
    <name type="scientific">Pedosphaera parvula (strain Ellin514)</name>
    <dbReference type="NCBI Taxonomy" id="320771"/>
    <lineage>
        <taxon>Bacteria</taxon>
        <taxon>Pseudomonadati</taxon>
        <taxon>Verrucomicrobiota</taxon>
        <taxon>Pedosphaerae</taxon>
        <taxon>Pedosphaerales</taxon>
        <taxon>Pedosphaeraceae</taxon>
        <taxon>Pedosphaera</taxon>
    </lineage>
</organism>
<comment type="caution">
    <text evidence="1">The sequence shown here is derived from an EMBL/GenBank/DDBJ whole genome shotgun (WGS) entry which is preliminary data.</text>
</comment>
<dbReference type="STRING" id="320771.Cflav_PD1705"/>
<protein>
    <submittedName>
        <fullName evidence="1">Uncharacterized protein</fullName>
    </submittedName>
</protein>
<keyword evidence="2" id="KW-1185">Reference proteome</keyword>
<evidence type="ECO:0000313" key="2">
    <source>
        <dbReference type="Proteomes" id="UP000003688"/>
    </source>
</evidence>